<sequence length="33" mass="3716">MNYHKVYPNGDIYDGEGINGNGYAVLKRKTEKA</sequence>
<protein>
    <submittedName>
        <fullName evidence="1">Uncharacterized protein</fullName>
    </submittedName>
</protein>
<dbReference type="EMBL" id="MN740770">
    <property type="protein sequence ID" value="QHU10714.1"/>
    <property type="molecule type" value="Genomic_DNA"/>
</dbReference>
<accession>A0A6C0K3S6</accession>
<proteinExistence type="predicted"/>
<dbReference type="AlphaFoldDB" id="A0A6C0K3S6"/>
<organism evidence="1">
    <name type="scientific">viral metagenome</name>
    <dbReference type="NCBI Taxonomy" id="1070528"/>
    <lineage>
        <taxon>unclassified sequences</taxon>
        <taxon>metagenomes</taxon>
        <taxon>organismal metagenomes</taxon>
    </lineage>
</organism>
<reference evidence="1" key="1">
    <citation type="journal article" date="2020" name="Nature">
        <title>Giant virus diversity and host interactions through global metagenomics.</title>
        <authorList>
            <person name="Schulz F."/>
            <person name="Roux S."/>
            <person name="Paez-Espino D."/>
            <person name="Jungbluth S."/>
            <person name="Walsh D.A."/>
            <person name="Denef V.J."/>
            <person name="McMahon K.D."/>
            <person name="Konstantinidis K.T."/>
            <person name="Eloe-Fadrosh E.A."/>
            <person name="Kyrpides N.C."/>
            <person name="Woyke T."/>
        </authorList>
    </citation>
    <scope>NUCLEOTIDE SEQUENCE</scope>
    <source>
        <strain evidence="1">GVMAG-S-1101165-83</strain>
    </source>
</reference>
<name>A0A6C0K3S6_9ZZZZ</name>
<evidence type="ECO:0000313" key="1">
    <source>
        <dbReference type="EMBL" id="QHU10714.1"/>
    </source>
</evidence>